<dbReference type="PANTHER" id="PTHR44329">
    <property type="entry name" value="SERINE/THREONINE-PROTEIN KINASE TNNI3K-RELATED"/>
    <property type="match status" value="1"/>
</dbReference>
<sequence>MTTEIKKKKLPQFECLKGDKYRLTKLLAEGGQGKVYVTDFPQRLIKGFTNKDEAVRQKWRKHIDWLTRQDIFDLKLARPLTLLKEPTAGYVMELMDGLIPLKDLLDSFIEAEDESTENYIVQGGLRRRIRILIQLARTLNQLHSRGMLYGDISPDNIFVSDDSEYAETWLIDCDNISFESHSELMLHTPDYGAPEIVRGEGMLSSLTDCWSFAIIAYQLLTHNHPFKGDLVNDGEPEMEDAALRGEHPWINDSNDADNECSNNIPLQLMEYCELPSLFQRCFEDGKLRPADRPSMAEWLEALSEVDERLYHCPKCDAHSIFPKNIQSDDLCCSFCESEIDDNLVVFEEFIFIPDTEINNNDPLLQEQWLKTGRQVYFQTGNEFELKRLMPTFCYDQRSSDHLTIAYTELGLELSPKEKLHLQRGSKTLKPFEKKIRLKNDTRNPSADPIRIHLGDLDKTHIIWQFRW</sequence>
<dbReference type="Proteomes" id="UP000032749">
    <property type="component" value="Chromosome"/>
</dbReference>
<dbReference type="InterPro" id="IPR000719">
    <property type="entry name" value="Prot_kinase_dom"/>
</dbReference>
<accession>R4YNS7</accession>
<dbReference type="STRING" id="698738.OLEAN_C24810"/>
<protein>
    <submittedName>
        <fullName evidence="6">Serine/threonine protein kinase</fullName>
    </submittedName>
</protein>
<dbReference type="HOGENOM" id="CLU_043137_0_0_6"/>
<organism evidence="6 7">
    <name type="scientific">Oleispira antarctica RB-8</name>
    <dbReference type="NCBI Taxonomy" id="698738"/>
    <lineage>
        <taxon>Bacteria</taxon>
        <taxon>Pseudomonadati</taxon>
        <taxon>Pseudomonadota</taxon>
        <taxon>Gammaproteobacteria</taxon>
        <taxon>Oceanospirillales</taxon>
        <taxon>Oceanospirillaceae</taxon>
        <taxon>Oleispira</taxon>
    </lineage>
</organism>
<evidence type="ECO:0000259" key="5">
    <source>
        <dbReference type="PROSITE" id="PS50011"/>
    </source>
</evidence>
<dbReference type="KEGG" id="oai:OLEAN_C24810"/>
<keyword evidence="3 6" id="KW-0418">Kinase</keyword>
<dbReference type="GO" id="GO:0004674">
    <property type="term" value="F:protein serine/threonine kinase activity"/>
    <property type="evidence" value="ECO:0007669"/>
    <property type="project" value="UniProtKB-KW"/>
</dbReference>
<keyword evidence="7" id="KW-1185">Reference proteome</keyword>
<dbReference type="SMART" id="SM00220">
    <property type="entry name" value="S_TKc"/>
    <property type="match status" value="1"/>
</dbReference>
<feature type="domain" description="Protein kinase" evidence="5">
    <location>
        <begin position="21"/>
        <end position="321"/>
    </location>
</feature>
<evidence type="ECO:0000313" key="7">
    <source>
        <dbReference type="Proteomes" id="UP000032749"/>
    </source>
</evidence>
<proteinExistence type="predicted"/>
<dbReference type="OrthoDB" id="1022767at2"/>
<name>R4YNS7_OLEAN</name>
<dbReference type="PROSITE" id="PS00109">
    <property type="entry name" value="PROTEIN_KINASE_TYR"/>
    <property type="match status" value="1"/>
</dbReference>
<dbReference type="InterPro" id="IPR051681">
    <property type="entry name" value="Ser/Thr_Kinases-Pseudokinases"/>
</dbReference>
<dbReference type="PANTHER" id="PTHR44329:SF288">
    <property type="entry name" value="MITOGEN-ACTIVATED PROTEIN KINASE KINASE KINASE 20"/>
    <property type="match status" value="1"/>
</dbReference>
<dbReference type="GO" id="GO:0005524">
    <property type="term" value="F:ATP binding"/>
    <property type="evidence" value="ECO:0007669"/>
    <property type="project" value="UniProtKB-KW"/>
</dbReference>
<dbReference type="PROSITE" id="PS50011">
    <property type="entry name" value="PROTEIN_KINASE_DOM"/>
    <property type="match status" value="1"/>
</dbReference>
<reference evidence="6 7" key="1">
    <citation type="journal article" date="2013" name="Nat. Commun.">
        <title>Genome sequence and functional genomic analysis of the oil-degrading bacterium Oleispira antarctica.</title>
        <authorList>
            <person name="Kube M."/>
            <person name="Chernikova T.N."/>
            <person name="Al-Ramahi Y."/>
            <person name="Beloqui A."/>
            <person name="Lopez-Cortez N."/>
            <person name="Guazzaroni M.E."/>
            <person name="Heipieper H.J."/>
            <person name="Klages S."/>
            <person name="Kotsyurbenko O.R."/>
            <person name="Langer I."/>
            <person name="Nechitaylo T.Y."/>
            <person name="Lunsdorf H."/>
            <person name="Fernandez M."/>
            <person name="Juarez S."/>
            <person name="Ciordia S."/>
            <person name="Singer A."/>
            <person name="Kagan O."/>
            <person name="Egorova O."/>
            <person name="Petit P.A."/>
            <person name="Stogios P."/>
            <person name="Kim Y."/>
            <person name="Tchigvintsev A."/>
            <person name="Flick R."/>
            <person name="Denaro R."/>
            <person name="Genovese M."/>
            <person name="Albar J.P."/>
            <person name="Reva O.N."/>
            <person name="Martinez-Gomariz M."/>
            <person name="Tran H."/>
            <person name="Ferrer M."/>
            <person name="Savchenko A."/>
            <person name="Yakunin A.F."/>
            <person name="Yakimov M.M."/>
            <person name="Golyshina O.V."/>
            <person name="Reinhardt R."/>
            <person name="Golyshin P.N."/>
        </authorList>
    </citation>
    <scope>NUCLEOTIDE SEQUENCE [LARGE SCALE GENOMIC DNA]</scope>
</reference>
<evidence type="ECO:0000256" key="3">
    <source>
        <dbReference type="ARBA" id="ARBA00022777"/>
    </source>
</evidence>
<keyword evidence="4" id="KW-0067">ATP-binding</keyword>
<evidence type="ECO:0000313" key="6">
    <source>
        <dbReference type="EMBL" id="CCK76657.1"/>
    </source>
</evidence>
<dbReference type="EMBL" id="FO203512">
    <property type="protein sequence ID" value="CCK76657.1"/>
    <property type="molecule type" value="Genomic_DNA"/>
</dbReference>
<dbReference type="SUPFAM" id="SSF56112">
    <property type="entry name" value="Protein kinase-like (PK-like)"/>
    <property type="match status" value="1"/>
</dbReference>
<evidence type="ECO:0000256" key="1">
    <source>
        <dbReference type="ARBA" id="ARBA00022679"/>
    </source>
</evidence>
<keyword evidence="6" id="KW-0723">Serine/threonine-protein kinase</keyword>
<gene>
    <name evidence="6" type="ORF">OLEAN_C24810</name>
</gene>
<dbReference type="InterPro" id="IPR011009">
    <property type="entry name" value="Kinase-like_dom_sf"/>
</dbReference>
<dbReference type="InterPro" id="IPR008266">
    <property type="entry name" value="Tyr_kinase_AS"/>
</dbReference>
<dbReference type="AlphaFoldDB" id="R4YNS7"/>
<keyword evidence="1" id="KW-0808">Transferase</keyword>
<dbReference type="Gene3D" id="1.10.510.10">
    <property type="entry name" value="Transferase(Phosphotransferase) domain 1"/>
    <property type="match status" value="1"/>
</dbReference>
<dbReference type="Pfam" id="PF00069">
    <property type="entry name" value="Pkinase"/>
    <property type="match status" value="1"/>
</dbReference>
<dbReference type="PATRIC" id="fig|698738.3.peg.2568"/>
<keyword evidence="2" id="KW-0547">Nucleotide-binding</keyword>
<evidence type="ECO:0000256" key="2">
    <source>
        <dbReference type="ARBA" id="ARBA00022741"/>
    </source>
</evidence>
<evidence type="ECO:0000256" key="4">
    <source>
        <dbReference type="ARBA" id="ARBA00022840"/>
    </source>
</evidence>